<dbReference type="AlphaFoldDB" id="A0A2N0UWY4"/>
<gene>
    <name evidence="3" type="ORF">RBATCC27255_00828</name>
</gene>
<dbReference type="RefSeq" id="WP_101028888.1">
    <property type="nucleotide sequence ID" value="NZ_CABMMZ010000039.1"/>
</dbReference>
<feature type="domain" description="DUF5658" evidence="2">
    <location>
        <begin position="43"/>
        <end position="134"/>
    </location>
</feature>
<feature type="transmembrane region" description="Helical" evidence="1">
    <location>
        <begin position="114"/>
        <end position="137"/>
    </location>
</feature>
<dbReference type="Proteomes" id="UP000233425">
    <property type="component" value="Unassembled WGS sequence"/>
</dbReference>
<comment type="caution">
    <text evidence="3">The sequence shown here is derived from an EMBL/GenBank/DDBJ whole genome shotgun (WGS) entry which is preliminary data.</text>
</comment>
<evidence type="ECO:0000313" key="3">
    <source>
        <dbReference type="EMBL" id="PKD31448.1"/>
    </source>
</evidence>
<dbReference type="EMBL" id="NNSR01000039">
    <property type="protein sequence ID" value="PKD31448.1"/>
    <property type="molecule type" value="Genomic_DNA"/>
</dbReference>
<keyword evidence="1" id="KW-0472">Membrane</keyword>
<organism evidence="3 4">
    <name type="scientific">Ruminococcus bromii</name>
    <dbReference type="NCBI Taxonomy" id="40518"/>
    <lineage>
        <taxon>Bacteria</taxon>
        <taxon>Bacillati</taxon>
        <taxon>Bacillota</taxon>
        <taxon>Clostridia</taxon>
        <taxon>Eubacteriales</taxon>
        <taxon>Oscillospiraceae</taxon>
        <taxon>Ruminococcus</taxon>
    </lineage>
</organism>
<name>A0A2N0UWY4_9FIRM</name>
<accession>A0A2N0UWY4</accession>
<sequence>MTEKAGLEKTVVFNLKSANESDVNNIVNEKGHESRSFYYKLGLLYFLNIVDWICTEALIGSGHFVEANPVMQPVLENFWLTLLIKGILPLVLVLGCALIYKLAEIGRSKTAEMLLTVGIVSYALVNLWHIFNFVLLFCRF</sequence>
<feature type="transmembrane region" description="Helical" evidence="1">
    <location>
        <begin position="37"/>
        <end position="59"/>
    </location>
</feature>
<proteinExistence type="predicted"/>
<keyword evidence="4" id="KW-1185">Reference proteome</keyword>
<dbReference type="Pfam" id="PF18902">
    <property type="entry name" value="DUF5658"/>
    <property type="match status" value="1"/>
</dbReference>
<evidence type="ECO:0000313" key="4">
    <source>
        <dbReference type="Proteomes" id="UP000233425"/>
    </source>
</evidence>
<protein>
    <recommendedName>
        <fullName evidence="2">DUF5658 domain-containing protein</fullName>
    </recommendedName>
</protein>
<evidence type="ECO:0000256" key="1">
    <source>
        <dbReference type="SAM" id="Phobius"/>
    </source>
</evidence>
<keyword evidence="1" id="KW-1133">Transmembrane helix</keyword>
<evidence type="ECO:0000259" key="2">
    <source>
        <dbReference type="Pfam" id="PF18902"/>
    </source>
</evidence>
<keyword evidence="1" id="KW-0812">Transmembrane</keyword>
<reference evidence="3" key="1">
    <citation type="journal article" date="2018" name="Environ. Microbiol.">
        <title>Sporulation capability and amylosome conservation among diverse human colonic and rumen isolates of the keystone starch-degrader Ruminococcus bromii.</title>
        <authorList>
            <person name="Mukhopadhya I."/>
            <person name="Morais S."/>
            <person name="Laverde-Gomez J."/>
            <person name="Sheridan P.O."/>
            <person name="Walker A.W."/>
            <person name="Kelly W."/>
            <person name="Klieve A.V."/>
            <person name="Ouwerkerk D."/>
            <person name="Duncan S.H."/>
            <person name="Louis P."/>
            <person name="Koropatkin N."/>
            <person name="Cockburn D."/>
            <person name="Kibler R."/>
            <person name="Cooper P.J."/>
            <person name="Sandoval C."/>
            <person name="Crost E."/>
            <person name="Juge N."/>
            <person name="Bayer E.A."/>
            <person name="Flint H.J."/>
        </authorList>
    </citation>
    <scope>NUCLEOTIDE SEQUENCE [LARGE SCALE GENOMIC DNA]</scope>
    <source>
        <strain evidence="3">ATCC 27255</strain>
    </source>
</reference>
<feature type="transmembrane region" description="Helical" evidence="1">
    <location>
        <begin position="79"/>
        <end position="102"/>
    </location>
</feature>
<dbReference type="InterPro" id="IPR043717">
    <property type="entry name" value="DUF5658"/>
</dbReference>